<evidence type="ECO:0000256" key="9">
    <source>
        <dbReference type="ARBA" id="ARBA00022967"/>
    </source>
</evidence>
<evidence type="ECO:0000313" key="20">
    <source>
        <dbReference type="Proteomes" id="UP000599578"/>
    </source>
</evidence>
<keyword evidence="7 16" id="KW-1003">Cell membrane</keyword>
<evidence type="ECO:0000256" key="12">
    <source>
        <dbReference type="ARBA" id="ARBA00023065"/>
    </source>
</evidence>
<keyword evidence="6 16" id="KW-0813">Transport</keyword>
<reference evidence="19 20" key="1">
    <citation type="journal article" date="2014" name="Int. J. Syst. Evol. Microbiol.">
        <title>Complete genome sequence of Corynebacterium casei LMG S-19264T (=DSM 44701T), isolated from a smear-ripened cheese.</title>
        <authorList>
            <consortium name="US DOE Joint Genome Institute (JGI-PGF)"/>
            <person name="Walter F."/>
            <person name="Albersmeier A."/>
            <person name="Kalinowski J."/>
            <person name="Ruckert C."/>
        </authorList>
    </citation>
    <scope>NUCLEOTIDE SEQUENCE [LARGE SCALE GENOMIC DNA]</scope>
    <source>
        <strain evidence="19 20">CGMCC 1.7286</strain>
    </source>
</reference>
<evidence type="ECO:0000256" key="3">
    <source>
        <dbReference type="ARBA" id="ARBA00004162"/>
    </source>
</evidence>
<comment type="subcellular location">
    <subcellularLocation>
        <location evidence="3 16 17">Cell membrane</location>
        <topology evidence="3 16 17">Single-pass membrane protein</topology>
    </subcellularLocation>
</comment>
<comment type="cofactor">
    <cofactor evidence="1 16 17">
        <name>Na(+)</name>
        <dbReference type="ChEBI" id="CHEBI:29101"/>
    </cofactor>
</comment>
<keyword evidence="14 16" id="KW-0739">Sodium transport</keyword>
<dbReference type="GO" id="GO:0015081">
    <property type="term" value="F:sodium ion transmembrane transporter activity"/>
    <property type="evidence" value="ECO:0007669"/>
    <property type="project" value="UniProtKB-UniRule"/>
</dbReference>
<comment type="subunit">
    <text evidence="5 16">Heterotrimer of an alpha, a beta and a gamma subunit.</text>
</comment>
<organism evidence="19 20">
    <name type="scientific">Marinobacterium nitratireducens</name>
    <dbReference type="NCBI Taxonomy" id="518897"/>
    <lineage>
        <taxon>Bacteria</taxon>
        <taxon>Pseudomonadati</taxon>
        <taxon>Pseudomonadota</taxon>
        <taxon>Gammaproteobacteria</taxon>
        <taxon>Oceanospirillales</taxon>
        <taxon>Oceanospirillaceae</taxon>
        <taxon>Marinobacterium</taxon>
    </lineage>
</organism>
<dbReference type="GO" id="GO:0008948">
    <property type="term" value="F:oxaloacetate decarboxylase activity"/>
    <property type="evidence" value="ECO:0007669"/>
    <property type="project" value="UniProtKB-UniRule"/>
</dbReference>
<dbReference type="EC" id="7.2.4.2" evidence="16"/>
<comment type="similarity">
    <text evidence="4 16 17">Belongs to the OadG family.</text>
</comment>
<evidence type="ECO:0000256" key="16">
    <source>
        <dbReference type="HAMAP-Rule" id="MF_00404"/>
    </source>
</evidence>
<comment type="caution">
    <text evidence="19">The sequence shown here is derived from an EMBL/GenBank/DDBJ whole genome shotgun (WGS) entry which is preliminary data.</text>
</comment>
<dbReference type="RefSeq" id="WP_188861582.1">
    <property type="nucleotide sequence ID" value="NZ_BMLT01000008.1"/>
</dbReference>
<sequence>MENLLSEGVSLMVFGMGFVFVFLTLLVFATSLMSKLVVKYQPAPEPKPSARKAAKPSAGTGSAAATNDELVAVISAAVHKYRSR</sequence>
<dbReference type="NCBIfam" id="TIGR01195">
    <property type="entry name" value="oadG_fam"/>
    <property type="match status" value="1"/>
</dbReference>
<evidence type="ECO:0000256" key="2">
    <source>
        <dbReference type="ARBA" id="ARBA00003002"/>
    </source>
</evidence>
<accession>A0A917ZMA3</accession>
<evidence type="ECO:0000256" key="14">
    <source>
        <dbReference type="ARBA" id="ARBA00023201"/>
    </source>
</evidence>
<comment type="function">
    <text evidence="2 16 17">Catalyzes the decarboxylation of oxaloacetate coupled to Na(+) translocation.</text>
</comment>
<protein>
    <recommendedName>
        <fullName evidence="16">Probable oxaloacetate decarboxylase gamma chain</fullName>
        <ecNumber evidence="16">7.2.4.2</ecNumber>
    </recommendedName>
</protein>
<keyword evidence="9 16" id="KW-1278">Translocase</keyword>
<dbReference type="GO" id="GO:0015451">
    <property type="term" value="F:decarboxylation-driven active transmembrane transporter activity"/>
    <property type="evidence" value="ECO:0007669"/>
    <property type="project" value="UniProtKB-EC"/>
</dbReference>
<dbReference type="Pfam" id="PF04277">
    <property type="entry name" value="OAD_gamma"/>
    <property type="match status" value="1"/>
</dbReference>
<dbReference type="InterPro" id="IPR023424">
    <property type="entry name" value="OadG"/>
</dbReference>
<evidence type="ECO:0000256" key="6">
    <source>
        <dbReference type="ARBA" id="ARBA00022448"/>
    </source>
</evidence>
<evidence type="ECO:0000256" key="4">
    <source>
        <dbReference type="ARBA" id="ARBA00005844"/>
    </source>
</evidence>
<feature type="region of interest" description="Disordered" evidence="18">
    <location>
        <begin position="42"/>
        <end position="64"/>
    </location>
</feature>
<evidence type="ECO:0000256" key="10">
    <source>
        <dbReference type="ARBA" id="ARBA00022989"/>
    </source>
</evidence>
<evidence type="ECO:0000256" key="11">
    <source>
        <dbReference type="ARBA" id="ARBA00023053"/>
    </source>
</evidence>
<dbReference type="EMBL" id="BMLT01000008">
    <property type="protein sequence ID" value="GGO84764.1"/>
    <property type="molecule type" value="Genomic_DNA"/>
</dbReference>
<dbReference type="GO" id="GO:0005886">
    <property type="term" value="C:plasma membrane"/>
    <property type="evidence" value="ECO:0007669"/>
    <property type="project" value="UniProtKB-SubCell"/>
</dbReference>
<dbReference type="Proteomes" id="UP000599578">
    <property type="component" value="Unassembled WGS sequence"/>
</dbReference>
<keyword evidence="11 16" id="KW-0915">Sodium</keyword>
<keyword evidence="12 16" id="KW-0406">Ion transport</keyword>
<gene>
    <name evidence="16" type="primary">oadG</name>
    <name evidence="19" type="ORF">GCM10011348_31740</name>
</gene>
<keyword evidence="20" id="KW-1185">Reference proteome</keyword>
<evidence type="ECO:0000256" key="13">
    <source>
        <dbReference type="ARBA" id="ARBA00023136"/>
    </source>
</evidence>
<evidence type="ECO:0000313" key="19">
    <source>
        <dbReference type="EMBL" id="GGO84764.1"/>
    </source>
</evidence>
<dbReference type="GO" id="GO:0036376">
    <property type="term" value="P:sodium ion export across plasma membrane"/>
    <property type="evidence" value="ECO:0007669"/>
    <property type="project" value="InterPro"/>
</dbReference>
<keyword evidence="8 16" id="KW-0812">Transmembrane</keyword>
<evidence type="ECO:0000256" key="8">
    <source>
        <dbReference type="ARBA" id="ARBA00022692"/>
    </source>
</evidence>
<evidence type="ECO:0000256" key="15">
    <source>
        <dbReference type="ARBA" id="ARBA00048176"/>
    </source>
</evidence>
<proteinExistence type="inferred from homology"/>
<dbReference type="InterPro" id="IPR005899">
    <property type="entry name" value="Na_pump_deCOase"/>
</dbReference>
<dbReference type="AlphaFoldDB" id="A0A917ZMA3"/>
<name>A0A917ZMA3_9GAMM</name>
<evidence type="ECO:0000256" key="18">
    <source>
        <dbReference type="SAM" id="MobiDB-lite"/>
    </source>
</evidence>
<dbReference type="HAMAP" id="MF_00404">
    <property type="entry name" value="OadG"/>
    <property type="match status" value="1"/>
</dbReference>
<evidence type="ECO:0000256" key="5">
    <source>
        <dbReference type="ARBA" id="ARBA00011869"/>
    </source>
</evidence>
<evidence type="ECO:0000256" key="17">
    <source>
        <dbReference type="RuleBase" id="RU004278"/>
    </source>
</evidence>
<keyword evidence="13 16" id="KW-0472">Membrane</keyword>
<keyword evidence="10 16" id="KW-1133">Transmembrane helix</keyword>
<comment type="catalytic activity">
    <reaction evidence="15 16 17">
        <text>oxaloacetate + 2 Na(+)(in) + H(+) = pyruvate + 2 Na(+)(out) + CO2</text>
        <dbReference type="Rhea" id="RHEA:57724"/>
        <dbReference type="ChEBI" id="CHEBI:15361"/>
        <dbReference type="ChEBI" id="CHEBI:15378"/>
        <dbReference type="ChEBI" id="CHEBI:16452"/>
        <dbReference type="ChEBI" id="CHEBI:16526"/>
        <dbReference type="ChEBI" id="CHEBI:29101"/>
        <dbReference type="EC" id="7.2.4.2"/>
    </reaction>
</comment>
<evidence type="ECO:0000256" key="1">
    <source>
        <dbReference type="ARBA" id="ARBA00001959"/>
    </source>
</evidence>
<feature type="transmembrane region" description="Helical" evidence="16 17">
    <location>
        <begin position="12"/>
        <end position="32"/>
    </location>
</feature>
<evidence type="ECO:0000256" key="7">
    <source>
        <dbReference type="ARBA" id="ARBA00022475"/>
    </source>
</evidence>